<dbReference type="KEGG" id="awe:JG540_04535"/>
<protein>
    <submittedName>
        <fullName evidence="1">Uncharacterized protein</fullName>
    </submittedName>
</protein>
<dbReference type="RefSeq" id="WP_200277611.1">
    <property type="nucleotide sequence ID" value="NZ_CP066802.1"/>
</dbReference>
<keyword evidence="2" id="KW-1185">Reference proteome</keyword>
<sequence length="191" mass="21195">MPLSSLLPRRRGPRRRQARVPAEVLALVEAGQKVLAAVPVSPDRTRWALALTGSLALVEGERLQAWDWHQVDRAKWEGTERAFTLRWLDPEQAELVLVVPEVLELSGEQVDVDPNPFARVLRERVESVVVHRVSGELPGVGVVSVSVRRGRDGELLTAVSGVRAESLSEADRKVLEELERRVRDGVGLPTE</sequence>
<gene>
    <name evidence="1" type="ORF">JG540_04535</name>
</gene>
<accession>A0A7T7MB16</accession>
<evidence type="ECO:0000313" key="2">
    <source>
        <dbReference type="Proteomes" id="UP000595895"/>
    </source>
</evidence>
<reference evidence="1 2" key="1">
    <citation type="submission" date="2020-12" db="EMBL/GenBank/DDBJ databases">
        <authorList>
            <person name="Zhou J."/>
        </authorList>
    </citation>
    <scope>NUCLEOTIDE SEQUENCE [LARGE SCALE GENOMIC DNA]</scope>
    <source>
        <strain evidence="1 2">CCUG 61299</strain>
    </source>
</reference>
<proteinExistence type="predicted"/>
<name>A0A7T7MB16_9ACTO</name>
<dbReference type="AlphaFoldDB" id="A0A7T7MB16"/>
<organism evidence="1 2">
    <name type="scientific">Actinomyces weissii</name>
    <dbReference type="NCBI Taxonomy" id="675090"/>
    <lineage>
        <taxon>Bacteria</taxon>
        <taxon>Bacillati</taxon>
        <taxon>Actinomycetota</taxon>
        <taxon>Actinomycetes</taxon>
        <taxon>Actinomycetales</taxon>
        <taxon>Actinomycetaceae</taxon>
        <taxon>Actinomyces</taxon>
    </lineage>
</organism>
<dbReference type="Proteomes" id="UP000595895">
    <property type="component" value="Chromosome"/>
</dbReference>
<dbReference type="EMBL" id="CP066802">
    <property type="protein sequence ID" value="QQM68108.1"/>
    <property type="molecule type" value="Genomic_DNA"/>
</dbReference>
<evidence type="ECO:0000313" key="1">
    <source>
        <dbReference type="EMBL" id="QQM68108.1"/>
    </source>
</evidence>